<name>A0A8J6I257_9FIRM</name>
<dbReference type="InterPro" id="IPR000515">
    <property type="entry name" value="MetI-like"/>
</dbReference>
<evidence type="ECO:0000259" key="8">
    <source>
        <dbReference type="PROSITE" id="PS50928"/>
    </source>
</evidence>
<dbReference type="PROSITE" id="PS50928">
    <property type="entry name" value="ABC_TM1"/>
    <property type="match status" value="1"/>
</dbReference>
<dbReference type="AlphaFoldDB" id="A0A8J6I257"/>
<gene>
    <name evidence="9" type="ORF">G5B42_10050</name>
</gene>
<evidence type="ECO:0000256" key="1">
    <source>
        <dbReference type="ARBA" id="ARBA00004651"/>
    </source>
</evidence>
<evidence type="ECO:0000256" key="5">
    <source>
        <dbReference type="ARBA" id="ARBA00022989"/>
    </source>
</evidence>
<organism evidence="9 10">
    <name type="scientific">Capillibacterium thermochitinicola</name>
    <dbReference type="NCBI Taxonomy" id="2699427"/>
    <lineage>
        <taxon>Bacteria</taxon>
        <taxon>Bacillati</taxon>
        <taxon>Bacillota</taxon>
        <taxon>Capillibacterium</taxon>
    </lineage>
</organism>
<dbReference type="GO" id="GO:0055085">
    <property type="term" value="P:transmembrane transport"/>
    <property type="evidence" value="ECO:0007669"/>
    <property type="project" value="InterPro"/>
</dbReference>
<dbReference type="Gene3D" id="1.10.3720.10">
    <property type="entry name" value="MetI-like"/>
    <property type="match status" value="1"/>
</dbReference>
<dbReference type="PANTHER" id="PTHR43744">
    <property type="entry name" value="ABC TRANSPORTER PERMEASE PROTEIN MG189-RELATED-RELATED"/>
    <property type="match status" value="1"/>
</dbReference>
<feature type="transmembrane region" description="Helical" evidence="7">
    <location>
        <begin position="12"/>
        <end position="35"/>
    </location>
</feature>
<keyword evidence="10" id="KW-1185">Reference proteome</keyword>
<evidence type="ECO:0000256" key="4">
    <source>
        <dbReference type="ARBA" id="ARBA00022692"/>
    </source>
</evidence>
<keyword evidence="3" id="KW-1003">Cell membrane</keyword>
<dbReference type="InterPro" id="IPR035906">
    <property type="entry name" value="MetI-like_sf"/>
</dbReference>
<keyword evidence="4 7" id="KW-0812">Transmembrane</keyword>
<dbReference type="SUPFAM" id="SSF161098">
    <property type="entry name" value="MetI-like"/>
    <property type="match status" value="1"/>
</dbReference>
<keyword evidence="5 7" id="KW-1133">Transmembrane helix</keyword>
<dbReference type="Proteomes" id="UP000657177">
    <property type="component" value="Unassembled WGS sequence"/>
</dbReference>
<feature type="transmembrane region" description="Helical" evidence="7">
    <location>
        <begin position="75"/>
        <end position="101"/>
    </location>
</feature>
<feature type="domain" description="ABC transmembrane type-1" evidence="8">
    <location>
        <begin position="78"/>
        <end position="271"/>
    </location>
</feature>
<feature type="transmembrane region" description="Helical" evidence="7">
    <location>
        <begin position="152"/>
        <end position="171"/>
    </location>
</feature>
<feature type="transmembrane region" description="Helical" evidence="7">
    <location>
        <begin position="249"/>
        <end position="270"/>
    </location>
</feature>
<comment type="subcellular location">
    <subcellularLocation>
        <location evidence="1 7">Cell membrane</location>
        <topology evidence="1 7">Multi-pass membrane protein</topology>
    </subcellularLocation>
</comment>
<comment type="caution">
    <text evidence="9">The sequence shown here is derived from an EMBL/GenBank/DDBJ whole genome shotgun (WGS) entry which is preliminary data.</text>
</comment>
<dbReference type="GO" id="GO:0005886">
    <property type="term" value="C:plasma membrane"/>
    <property type="evidence" value="ECO:0007669"/>
    <property type="project" value="UniProtKB-SubCell"/>
</dbReference>
<evidence type="ECO:0000313" key="10">
    <source>
        <dbReference type="Proteomes" id="UP000657177"/>
    </source>
</evidence>
<feature type="transmembrane region" description="Helical" evidence="7">
    <location>
        <begin position="192"/>
        <end position="213"/>
    </location>
</feature>
<dbReference type="PANTHER" id="PTHR43744:SF12">
    <property type="entry name" value="ABC TRANSPORTER PERMEASE PROTEIN MG189-RELATED"/>
    <property type="match status" value="1"/>
</dbReference>
<sequence>MAALLKGKNRTVVVRLLVTAALIVFSISMLLPLLWMLSASFKKPGDIWKFPVEWIPPYWYPDNYRYIFRKETSVFLMYFNSIKVTVINVFGSLLTSSLAAYAYARMKFKGKEVLFLTVLATLMIPNQVLYVPRFVMFRWLDQFIPMMNSHNALILPGLYAPLGMFLLRQFYMQVPNELSESAIIDGAGDLTIWWRIIMPISKPALATFAVIVFSHHWNDYETPLIFIRSRHLFTIPLGLANFADENGQLYHYIMALSTIAIIPLIIVFLAGQKQFIRGMIAGALKG</sequence>
<protein>
    <submittedName>
        <fullName evidence="9">Carbohydrate ABC transporter permease</fullName>
    </submittedName>
</protein>
<evidence type="ECO:0000256" key="2">
    <source>
        <dbReference type="ARBA" id="ARBA00022448"/>
    </source>
</evidence>
<keyword evidence="2 7" id="KW-0813">Transport</keyword>
<proteinExistence type="inferred from homology"/>
<dbReference type="Pfam" id="PF00528">
    <property type="entry name" value="BPD_transp_1"/>
    <property type="match status" value="1"/>
</dbReference>
<keyword evidence="6 7" id="KW-0472">Membrane</keyword>
<dbReference type="EMBL" id="JAAKDE010000025">
    <property type="protein sequence ID" value="MBA2133873.1"/>
    <property type="molecule type" value="Genomic_DNA"/>
</dbReference>
<comment type="similarity">
    <text evidence="7">Belongs to the binding-protein-dependent transport system permease family.</text>
</comment>
<evidence type="ECO:0000256" key="3">
    <source>
        <dbReference type="ARBA" id="ARBA00022475"/>
    </source>
</evidence>
<reference evidence="9" key="1">
    <citation type="submission" date="2020-06" db="EMBL/GenBank/DDBJ databases">
        <title>Novel chitinolytic bacterium.</title>
        <authorList>
            <person name="Ungkulpasvich U."/>
            <person name="Kosugi A."/>
            <person name="Uke A."/>
        </authorList>
    </citation>
    <scope>NUCLEOTIDE SEQUENCE</scope>
    <source>
        <strain evidence="9">UUS1-1</strain>
    </source>
</reference>
<feature type="transmembrane region" description="Helical" evidence="7">
    <location>
        <begin position="113"/>
        <end position="132"/>
    </location>
</feature>
<evidence type="ECO:0000256" key="7">
    <source>
        <dbReference type="RuleBase" id="RU363032"/>
    </source>
</evidence>
<dbReference type="CDD" id="cd06261">
    <property type="entry name" value="TM_PBP2"/>
    <property type="match status" value="1"/>
</dbReference>
<accession>A0A8J6I257</accession>
<evidence type="ECO:0000256" key="6">
    <source>
        <dbReference type="ARBA" id="ARBA00023136"/>
    </source>
</evidence>
<dbReference type="RefSeq" id="WP_181340341.1">
    <property type="nucleotide sequence ID" value="NZ_JAAKDE010000025.1"/>
</dbReference>
<evidence type="ECO:0000313" key="9">
    <source>
        <dbReference type="EMBL" id="MBA2133873.1"/>
    </source>
</evidence>